<feature type="transmembrane region" description="Helical" evidence="5">
    <location>
        <begin position="186"/>
        <end position="205"/>
    </location>
</feature>
<sequence length="272" mass="29517">MSFAAPKPFPRPGVRRFGRVNWRGLWTLYLKEVRRFMKVGVQTILAPVSTTVLFLVVFFFALGRTRAEVAGMAFVEFLTPGLIMMAILQNAFANTSSSLLISKVQGNIVDILMPPLSVGELNLGLALGGLTRGLVVAVCTALIILPFVNLGVAHIWAVIWFPFVGAAIMSLTGIIGGIWAEKFDHMQAITNFVITPLAFLSGTFYSLKDLPGIAFTIAQFNPFFYLIDGFRYGVTGYADGNIAIGVGVTLAVVVGLYVSSFLLLRSGYHIKA</sequence>
<feature type="transmembrane region" description="Helical" evidence="5">
    <location>
        <begin position="69"/>
        <end position="92"/>
    </location>
</feature>
<proteinExistence type="predicted"/>
<accession>A0A3B0TXN8</accession>
<dbReference type="PANTHER" id="PTHR43332">
    <property type="entry name" value="INNER MEMBRANE TRANSPORT PERMEASE YADH-RELATED"/>
    <property type="match status" value="1"/>
</dbReference>
<evidence type="ECO:0000256" key="3">
    <source>
        <dbReference type="ARBA" id="ARBA00022989"/>
    </source>
</evidence>
<dbReference type="PRINTS" id="PR00164">
    <property type="entry name" value="ABC2TRNSPORT"/>
</dbReference>
<evidence type="ECO:0000259" key="6">
    <source>
        <dbReference type="PROSITE" id="PS51012"/>
    </source>
</evidence>
<evidence type="ECO:0000256" key="1">
    <source>
        <dbReference type="ARBA" id="ARBA00004141"/>
    </source>
</evidence>
<keyword evidence="2 5" id="KW-0812">Transmembrane</keyword>
<gene>
    <name evidence="7" type="ORF">MNBD_ALPHA09-869</name>
</gene>
<protein>
    <submittedName>
        <fullName evidence="7">Efflux ABC transporter, permease protein</fullName>
    </submittedName>
</protein>
<feature type="transmembrane region" description="Helical" evidence="5">
    <location>
        <begin position="44"/>
        <end position="62"/>
    </location>
</feature>
<feature type="transmembrane region" description="Helical" evidence="5">
    <location>
        <begin position="242"/>
        <end position="264"/>
    </location>
</feature>
<dbReference type="AlphaFoldDB" id="A0A3B0TXN8"/>
<dbReference type="InterPro" id="IPR047817">
    <property type="entry name" value="ABC2_TM_bact-type"/>
</dbReference>
<dbReference type="PANTHER" id="PTHR43332:SF2">
    <property type="entry name" value="INNER MEMBRANE TRANSPORT PERMEASE YADH"/>
    <property type="match status" value="1"/>
</dbReference>
<dbReference type="GO" id="GO:0140359">
    <property type="term" value="F:ABC-type transporter activity"/>
    <property type="evidence" value="ECO:0007669"/>
    <property type="project" value="InterPro"/>
</dbReference>
<feature type="transmembrane region" description="Helical" evidence="5">
    <location>
        <begin position="212"/>
        <end position="230"/>
    </location>
</feature>
<name>A0A3B0TXN8_9ZZZZ</name>
<dbReference type="PIRSF" id="PIRSF006648">
    <property type="entry name" value="DrrB"/>
    <property type="match status" value="1"/>
</dbReference>
<feature type="domain" description="ABC transmembrane type-2" evidence="6">
    <location>
        <begin position="38"/>
        <end position="267"/>
    </location>
</feature>
<evidence type="ECO:0000256" key="2">
    <source>
        <dbReference type="ARBA" id="ARBA00022692"/>
    </source>
</evidence>
<dbReference type="GO" id="GO:0043190">
    <property type="term" value="C:ATP-binding cassette (ABC) transporter complex"/>
    <property type="evidence" value="ECO:0007669"/>
    <property type="project" value="InterPro"/>
</dbReference>
<comment type="subcellular location">
    <subcellularLocation>
        <location evidence="1">Membrane</location>
        <topology evidence="1">Multi-pass membrane protein</topology>
    </subcellularLocation>
</comment>
<dbReference type="Pfam" id="PF01061">
    <property type="entry name" value="ABC2_membrane"/>
    <property type="match status" value="1"/>
</dbReference>
<dbReference type="InterPro" id="IPR000412">
    <property type="entry name" value="ABC_2_transport"/>
</dbReference>
<feature type="transmembrane region" description="Helical" evidence="5">
    <location>
        <begin position="155"/>
        <end position="180"/>
    </location>
</feature>
<reference evidence="7" key="1">
    <citation type="submission" date="2018-06" db="EMBL/GenBank/DDBJ databases">
        <authorList>
            <person name="Zhirakovskaya E."/>
        </authorList>
    </citation>
    <scope>NUCLEOTIDE SEQUENCE</scope>
</reference>
<dbReference type="InterPro" id="IPR052522">
    <property type="entry name" value="ABC-2_transport_permease"/>
</dbReference>
<evidence type="ECO:0000256" key="4">
    <source>
        <dbReference type="ARBA" id="ARBA00023136"/>
    </source>
</evidence>
<keyword evidence="4 5" id="KW-0472">Membrane</keyword>
<dbReference type="InterPro" id="IPR013525">
    <property type="entry name" value="ABC2_TM"/>
</dbReference>
<dbReference type="EMBL" id="UOEM01000060">
    <property type="protein sequence ID" value="VAW13314.1"/>
    <property type="molecule type" value="Genomic_DNA"/>
</dbReference>
<dbReference type="PROSITE" id="PS51012">
    <property type="entry name" value="ABC_TM2"/>
    <property type="match status" value="1"/>
</dbReference>
<feature type="transmembrane region" description="Helical" evidence="5">
    <location>
        <begin position="123"/>
        <end position="148"/>
    </location>
</feature>
<evidence type="ECO:0000313" key="7">
    <source>
        <dbReference type="EMBL" id="VAW13314.1"/>
    </source>
</evidence>
<evidence type="ECO:0000256" key="5">
    <source>
        <dbReference type="SAM" id="Phobius"/>
    </source>
</evidence>
<organism evidence="7">
    <name type="scientific">hydrothermal vent metagenome</name>
    <dbReference type="NCBI Taxonomy" id="652676"/>
    <lineage>
        <taxon>unclassified sequences</taxon>
        <taxon>metagenomes</taxon>
        <taxon>ecological metagenomes</taxon>
    </lineage>
</organism>
<keyword evidence="3 5" id="KW-1133">Transmembrane helix</keyword>